<evidence type="ECO:0000256" key="1">
    <source>
        <dbReference type="ARBA" id="ARBA00004430"/>
    </source>
</evidence>
<evidence type="ECO:0000313" key="8">
    <source>
        <dbReference type="Proteomes" id="UP001283361"/>
    </source>
</evidence>
<feature type="compositionally biased region" description="Basic and acidic residues" evidence="6">
    <location>
        <begin position="1530"/>
        <end position="1545"/>
    </location>
</feature>
<dbReference type="FunFam" id="1.25.40.10:FF:000795">
    <property type="entry name" value="Tetratricopeptide repeat protein 25"/>
    <property type="match status" value="2"/>
</dbReference>
<dbReference type="PANTHER" id="PTHR23040">
    <property type="match status" value="1"/>
</dbReference>
<dbReference type="InterPro" id="IPR040111">
    <property type="entry name" value="ODAD4"/>
</dbReference>
<name>A0AAE1DIA4_9GAST</name>
<feature type="region of interest" description="Disordered" evidence="6">
    <location>
        <begin position="167"/>
        <end position="194"/>
    </location>
</feature>
<feature type="repeat" description="TPR" evidence="4">
    <location>
        <begin position="24"/>
        <end position="57"/>
    </location>
</feature>
<feature type="compositionally biased region" description="Basic and acidic residues" evidence="6">
    <location>
        <begin position="488"/>
        <end position="505"/>
    </location>
</feature>
<feature type="compositionally biased region" description="Acidic residues" evidence="6">
    <location>
        <begin position="2316"/>
        <end position="2341"/>
    </location>
</feature>
<comment type="subcellular location">
    <subcellularLocation>
        <location evidence="1">Cytoplasm</location>
        <location evidence="1">Cytoskeleton</location>
        <location evidence="1">Cilium axoneme</location>
    </subcellularLocation>
</comment>
<feature type="region of interest" description="Disordered" evidence="6">
    <location>
        <begin position="387"/>
        <end position="514"/>
    </location>
</feature>
<feature type="region of interest" description="Disordered" evidence="6">
    <location>
        <begin position="758"/>
        <end position="982"/>
    </location>
</feature>
<evidence type="ECO:0000256" key="2">
    <source>
        <dbReference type="ARBA" id="ARBA00034139"/>
    </source>
</evidence>
<feature type="compositionally biased region" description="Basic and acidic residues" evidence="6">
    <location>
        <begin position="793"/>
        <end position="821"/>
    </location>
</feature>
<feature type="compositionally biased region" description="Basic and acidic residues" evidence="6">
    <location>
        <begin position="2066"/>
        <end position="2096"/>
    </location>
</feature>
<feature type="compositionally biased region" description="Basic residues" evidence="6">
    <location>
        <begin position="478"/>
        <end position="487"/>
    </location>
</feature>
<feature type="compositionally biased region" description="Basic and acidic residues" evidence="6">
    <location>
        <begin position="2264"/>
        <end position="2289"/>
    </location>
</feature>
<evidence type="ECO:0000256" key="4">
    <source>
        <dbReference type="PROSITE-ProRule" id="PRU00339"/>
    </source>
</evidence>
<dbReference type="PROSITE" id="PS50005">
    <property type="entry name" value="TPR"/>
    <property type="match status" value="2"/>
</dbReference>
<feature type="compositionally biased region" description="Basic and acidic residues" evidence="6">
    <location>
        <begin position="1998"/>
        <end position="2013"/>
    </location>
</feature>
<evidence type="ECO:0000256" key="6">
    <source>
        <dbReference type="SAM" id="MobiDB-lite"/>
    </source>
</evidence>
<feature type="compositionally biased region" description="Low complexity" evidence="6">
    <location>
        <begin position="1485"/>
        <end position="1495"/>
    </location>
</feature>
<dbReference type="EMBL" id="JAWDGP010003693">
    <property type="protein sequence ID" value="KAK3771616.1"/>
    <property type="molecule type" value="Genomic_DNA"/>
</dbReference>
<evidence type="ECO:0000256" key="5">
    <source>
        <dbReference type="SAM" id="Coils"/>
    </source>
</evidence>
<dbReference type="SUPFAM" id="SSF48452">
    <property type="entry name" value="TPR-like"/>
    <property type="match status" value="3"/>
</dbReference>
<feature type="region of interest" description="Disordered" evidence="6">
    <location>
        <begin position="1070"/>
        <end position="1120"/>
    </location>
</feature>
<feature type="repeat" description="TPR" evidence="4">
    <location>
        <begin position="92"/>
        <end position="125"/>
    </location>
</feature>
<reference evidence="7" key="1">
    <citation type="journal article" date="2023" name="G3 (Bethesda)">
        <title>A reference genome for the long-term kleptoplast-retaining sea slug Elysia crispata morphotype clarki.</title>
        <authorList>
            <person name="Eastman K.E."/>
            <person name="Pendleton A.L."/>
            <person name="Shaikh M.A."/>
            <person name="Suttiyut T."/>
            <person name="Ogas R."/>
            <person name="Tomko P."/>
            <person name="Gavelis G."/>
            <person name="Widhalm J.R."/>
            <person name="Wisecaver J.H."/>
        </authorList>
    </citation>
    <scope>NUCLEOTIDE SEQUENCE</scope>
    <source>
        <strain evidence="7">ECLA1</strain>
    </source>
</reference>
<feature type="compositionally biased region" description="Basic and acidic residues" evidence="6">
    <location>
        <begin position="1554"/>
        <end position="1565"/>
    </location>
</feature>
<feature type="compositionally biased region" description="Basic and acidic residues" evidence="6">
    <location>
        <begin position="1070"/>
        <end position="1085"/>
    </location>
</feature>
<accession>A0AAE1DIA4</accession>
<feature type="compositionally biased region" description="Basic and acidic residues" evidence="6">
    <location>
        <begin position="1368"/>
        <end position="1386"/>
    </location>
</feature>
<feature type="compositionally biased region" description="Basic and acidic residues" evidence="6">
    <location>
        <begin position="1752"/>
        <end position="1763"/>
    </location>
</feature>
<feature type="coiled-coil region" evidence="5">
    <location>
        <begin position="714"/>
        <end position="748"/>
    </location>
</feature>
<feature type="compositionally biased region" description="Basic and acidic residues" evidence="6">
    <location>
        <begin position="967"/>
        <end position="980"/>
    </location>
</feature>
<feature type="compositionally biased region" description="Basic and acidic residues" evidence="6">
    <location>
        <begin position="933"/>
        <end position="960"/>
    </location>
</feature>
<feature type="compositionally biased region" description="Basic and acidic residues" evidence="6">
    <location>
        <begin position="179"/>
        <end position="190"/>
    </location>
</feature>
<feature type="region of interest" description="Disordered" evidence="6">
    <location>
        <begin position="1008"/>
        <end position="1036"/>
    </location>
</feature>
<dbReference type="PANTHER" id="PTHR23040:SF2">
    <property type="entry name" value="OUTER DYNEIN ARM-DOCKING COMPLEX SUBUNIT 4"/>
    <property type="match status" value="1"/>
</dbReference>
<proteinExistence type="predicted"/>
<comment type="caution">
    <text evidence="7">The sequence shown here is derived from an EMBL/GenBank/DDBJ whole genome shotgun (WGS) entry which is preliminary data.</text>
</comment>
<sequence>MAQVAVMERTATYTNLAPEARCLYDIYKKEGDVFYCRRKYKKALLSYNEALRLANHSAQTLVARSRCYMGIGMVAKALEDTEAALSISNTYLPAVYQKAQILYRQGNYEMALMMFNRGHKLSPSAPGFLEGVQKAQHAMDILNTGRNMKTTVVGDLSFYVPKKTASFHPSRRPLPGLGKSHDSSKTRSSEVRLPSPGFSKRHGMLLLNTQKRQPPVLSEASYGREGKRIGYLDDRAMREILGQLYDDKQYFERILNSNSGHRGDDLSGMLNSVLEDGLKFLYDRVLFWAQNGSLPPVAPHPEVVAKHYMQLQQQQQQGKVTVLDAETNSGEMSDVEESEEELIKVNQAIDAVSSVNDPESIANRKKKKLMIRKRRADILRKRASMVIVTRKKPKKSLPRDSKESLEEETEQMTPSRIQFHFSSLLPATGREERPKQQKGKTHTRRSLPEGSKISWEDDSATESGLVAVDDREEERQKQRAARRLRKQQQREAERKKQEEEAAKLAEDDEPREDPLAEYLDKVMNTMEDLYQRGDLKALKLKAESFLLTMERYDPSIVGTKMAFVGRAHSYLGNAHLGLRHFDFALMHHEKDLEIGQRWKILECQSRALGNIGRTHISTKKYSTALKYLAQKSKMVSEPKETAWLYHEIAGCFLQLHHYRFAHDAASKALAAAEEANDSLYLMQASVLQGAIQVKLQYFEKAYGSFEKAMDHAKLRDDKRAQQAITEALAELNEKMAKQAKEEQDQETSVIAAAAAGLMGQKQTDQEQEQGQEQPAAIEEKKEGESNHPGVADQTEKTQERVEDESNKKATVEEEGGADKKCNTVSAGSAANTGEDPELLALVSDEEEGARPTEAVLPESHEKDRKQKGNQENVAKTSEEKNQKVKDATQSKEGEEKKIMEKDVSKIEEGKVQETAEEKSKPPEDGKTPVVTAEQKEYIEQVDKKKAEETQKVTGDVEAHADQGSSAPEKDKENHKDKDDNDVTVVVTGVEGAAQNETGDKVVKDAVVKEVPQGSSSNKDSLSANVGPDATYKGRPITADSLAKSMAKDKGIKHGPDQAVVALNNTISREASRLGTSDHKQDKKVTIAEVEENTEENKEKEKEKVKAPESPVEPRGKDPVTDKLEDDLKLMAQDFNEKEFDAVIKRGGEIMKTLKRAKNIDAWSKRRLRNFAKVHSYLGSANSEKQNFDKARQHHNADLKIGEAMNETDIQSRALEHLGRTFIFENKLEKALEYFAKRAHLPRDTEATARLFHEIANCFFQLKAYEFAKDAAMVSLKAANEGGHTLFQLQSSVLIAVMKVKLNRVDTAFETFEEAMKYAVIRDDQEAAEAIRGAMRQIEDRVAAKVRDKWLAKIGKKPANAQSESGTSGKEKEAVTDDKQSGKRDFLAQKQQPPSVSGIIKSMEEEDQTDIGKGQASEADVTASDATPAHGKKDGSDTHRSEFLDAPDGGLEQKQSAGDRVVKIDLPEGERGVAFGKKKVPKKKTTNAAKANGTKKPSGKDSPPKNATEQAVGIYSVQKAGSKDNPPQKTSSKETAKAPDKNKVNEKGNANAELSNDKTVELKETAADNAEPDSNGKDVENGNVINNAETDKEMEKNTEHMEKSQTGDTENTAKEINRQEKMTSGQDKSEDADIKAQPLAKPKKPQGVKPPPGFYDKTHEEEVAYRTKLRTSYVPPKPKVKTQPVMSVEEELIAKQAMIERRKSQRFIGLDPEKVAKAKSNPPKPAQEENQPPPRLKTERFVGLKIKQGGKSPRKEDKVDKSNEKSPNTSTSIDANQGSPVEINIKTSEEGKGEQGTSEDRQEALMVPSVELLTPLPRRNDSRTEVGDVEYDANMPSTPIMIMNEDMPMIRKDSVGSKQSRPATRLSLAEMVKDDTELTPKGASKAELTALNALVQDSIRQDRKTQRNGSPPKVVLRKPKPTFREKRLAEEKAAMERARRRRFLANQKASFILMLTSPYAEVPSLKNRRNSQWFPLLRRRTTMPNIVAENSGTVGDYRNNSRENDMSPQKHYDDGSGSPRKYVKQSEKDILPRIASKRDIPLAVLHGEEATAVEKHKLAIAAKEIRRQERDNRREERKKLQEAEKKRRQQEKEESELLKLTPRANYPNPYNKPPSLIPGLEHHYVPSPEDDDAERQWRREGERMLRREKLRVKREKEIQRLTKEEARKRKFGEQHKKTGLSPRDKESVEKEEYTPDSGQLDESPELTPDYMSDQDAATPLTPRPTDSHADNKIDEEDDKQDVVAEGADPPSADQSKETQEEEKDQNEKEADKKKNKKPSEKKKSKEKTEEAPSVDQPGESQPDDKHQEEKENVPDEKPEEEEGEKQVDEEFDGYNDDEEDKGDEIAIHIEREARQMKEDYNKGEIDAVIKRGQDLLKSLRKHTDIVSWSRRRLRWFGVAHSYMGSALADKGEHDKAKSHHQADFRIGEALGEHQMQARALEHLARISIAENQIPKALEYLAKRAHLPRDSETSARLFLDMGNCFLQMGAIEFARDAAFQGLAAAKEGRHGTYQLQSSLLIAVCQAKLRDFDDAKSSFESALSEARSLNDITTETAIHEAIEQLELKRASTVRDKWKGKKGGVEPTPITGAIPGDDEGETAETS</sequence>
<feature type="region of interest" description="Disordered" evidence="6">
    <location>
        <begin position="2066"/>
        <end position="2342"/>
    </location>
</feature>
<evidence type="ECO:0000313" key="7">
    <source>
        <dbReference type="EMBL" id="KAK3771616.1"/>
    </source>
</evidence>
<dbReference type="SUPFAM" id="SSF81901">
    <property type="entry name" value="HCP-like"/>
    <property type="match status" value="1"/>
</dbReference>
<feature type="region of interest" description="Disordered" evidence="6">
    <location>
        <begin position="1988"/>
        <end position="2029"/>
    </location>
</feature>
<feature type="compositionally biased region" description="Basic and acidic residues" evidence="6">
    <location>
        <begin position="1786"/>
        <end position="1802"/>
    </location>
</feature>
<feature type="compositionally biased region" description="Basic and acidic residues" evidence="6">
    <location>
        <begin position="2153"/>
        <end position="2192"/>
    </location>
</feature>
<feature type="compositionally biased region" description="Basic and acidic residues" evidence="6">
    <location>
        <begin position="858"/>
        <end position="868"/>
    </location>
</feature>
<feature type="compositionally biased region" description="Basic and acidic residues" evidence="6">
    <location>
        <begin position="2301"/>
        <end position="2315"/>
    </location>
</feature>
<feature type="compositionally biased region" description="Polar residues" evidence="6">
    <location>
        <begin position="822"/>
        <end position="831"/>
    </location>
</feature>
<feature type="compositionally biased region" description="Basic residues" evidence="6">
    <location>
        <begin position="436"/>
        <end position="445"/>
    </location>
</feature>
<feature type="compositionally biased region" description="Basic and acidic residues" evidence="6">
    <location>
        <begin position="2133"/>
        <end position="2146"/>
    </location>
</feature>
<feature type="compositionally biased region" description="Acidic residues" evidence="6">
    <location>
        <begin position="2592"/>
        <end position="2602"/>
    </location>
</feature>
<dbReference type="SMART" id="SM00028">
    <property type="entry name" value="TPR"/>
    <property type="match status" value="13"/>
</dbReference>
<feature type="compositionally biased region" description="Polar residues" evidence="6">
    <location>
        <begin position="1012"/>
        <end position="1023"/>
    </location>
</feature>
<feature type="compositionally biased region" description="Basic residues" evidence="6">
    <location>
        <begin position="1475"/>
        <end position="1484"/>
    </location>
</feature>
<evidence type="ECO:0000256" key="3">
    <source>
        <dbReference type="ARBA" id="ARBA00034143"/>
    </source>
</evidence>
<feature type="region of interest" description="Disordered" evidence="6">
    <location>
        <begin position="2573"/>
        <end position="2602"/>
    </location>
</feature>
<dbReference type="Gene3D" id="1.25.40.10">
    <property type="entry name" value="Tetratricopeptide repeat domain"/>
    <property type="match status" value="4"/>
</dbReference>
<gene>
    <name evidence="7" type="ORF">RRG08_047873</name>
</gene>
<organism evidence="7 8">
    <name type="scientific">Elysia crispata</name>
    <name type="common">lettuce slug</name>
    <dbReference type="NCBI Taxonomy" id="231223"/>
    <lineage>
        <taxon>Eukaryota</taxon>
        <taxon>Metazoa</taxon>
        <taxon>Spiralia</taxon>
        <taxon>Lophotrochozoa</taxon>
        <taxon>Mollusca</taxon>
        <taxon>Gastropoda</taxon>
        <taxon>Heterobranchia</taxon>
        <taxon>Euthyneura</taxon>
        <taxon>Panpulmonata</taxon>
        <taxon>Sacoglossa</taxon>
        <taxon>Placobranchoidea</taxon>
        <taxon>Plakobranchidae</taxon>
        <taxon>Elysia</taxon>
    </lineage>
</organism>
<keyword evidence="8" id="KW-1185">Reference proteome</keyword>
<dbReference type="InterPro" id="IPR019734">
    <property type="entry name" value="TPR_rpt"/>
</dbReference>
<feature type="compositionally biased region" description="Basic and acidic residues" evidence="6">
    <location>
        <begin position="1588"/>
        <end position="1633"/>
    </location>
</feature>
<feature type="compositionally biased region" description="Basic and acidic residues" evidence="6">
    <location>
        <begin position="1430"/>
        <end position="1442"/>
    </location>
</feature>
<feature type="region of interest" description="Disordered" evidence="6">
    <location>
        <begin position="1354"/>
        <end position="1658"/>
    </location>
</feature>
<feature type="compositionally biased region" description="Basic and acidic residues" evidence="6">
    <location>
        <begin position="1459"/>
        <end position="1470"/>
    </location>
</feature>
<feature type="region of interest" description="Disordered" evidence="6">
    <location>
        <begin position="1699"/>
        <end position="1803"/>
    </location>
</feature>
<feature type="compositionally biased region" description="Basic and acidic residues" evidence="6">
    <location>
        <begin position="876"/>
        <end position="926"/>
    </location>
</feature>
<dbReference type="InterPro" id="IPR011990">
    <property type="entry name" value="TPR-like_helical_dom_sf"/>
</dbReference>
<dbReference type="GO" id="GO:0005930">
    <property type="term" value="C:axoneme"/>
    <property type="evidence" value="ECO:0007669"/>
    <property type="project" value="UniProtKB-SubCell"/>
</dbReference>
<keyword evidence="4" id="KW-0802">TPR repeat</keyword>
<protein>
    <recommendedName>
        <fullName evidence="2">Outer dynein arm-docking complex subunit 4</fullName>
    </recommendedName>
    <alternativeName>
        <fullName evidence="3">Tetratricopeptide repeat protein 25</fullName>
    </alternativeName>
</protein>
<dbReference type="Proteomes" id="UP001283361">
    <property type="component" value="Unassembled WGS sequence"/>
</dbReference>
<feature type="compositionally biased region" description="Basic and acidic residues" evidence="6">
    <location>
        <begin position="1094"/>
        <end position="1120"/>
    </location>
</feature>
<feature type="compositionally biased region" description="Polar residues" evidence="6">
    <location>
        <begin position="1764"/>
        <end position="1778"/>
    </location>
</feature>
<keyword evidence="5" id="KW-0175">Coiled coil</keyword>
<feature type="region of interest" description="Disordered" evidence="6">
    <location>
        <begin position="1897"/>
        <end position="1922"/>
    </location>
</feature>